<dbReference type="OrthoDB" id="8227562at2"/>
<dbReference type="PANTHER" id="PTHR41328:SF3">
    <property type="entry name" value="PBSX PHAGE TERMINASE SMALL SUBUNIT"/>
    <property type="match status" value="1"/>
</dbReference>
<evidence type="ECO:0000313" key="5">
    <source>
        <dbReference type="Proteomes" id="UP000193207"/>
    </source>
</evidence>
<proteinExistence type="predicted"/>
<keyword evidence="2" id="KW-0231">Viral genome packaging</keyword>
<feature type="compositionally biased region" description="Basic residues" evidence="3">
    <location>
        <begin position="11"/>
        <end position="26"/>
    </location>
</feature>
<sequence>MAPKKSTPAKGKGKAKPTTRQRKSAKPKAPAMAPSGLPWEREQFCIEYCKDKNATQAAIRAGYSEKSAHQQGWRLLRNVEVRNRINEMMRDLAKELNIEVSDVLKRMWDTATGDVNDLVRLEHRACRYCWGTDHEFQWKTPREFKEASNDKVSQLAGGDSAALLALGEAMTKAAPFPADDADGYGFDPTADPNPECPECVGEGVWHINIPDTHMAMSHPLYDGVKQTKEGIEVKIADRGKALEQVARHLQMFKDHVELGVSEEFVKAARAIKPPHSGDLNPRSWTV</sequence>
<evidence type="ECO:0000256" key="2">
    <source>
        <dbReference type="ARBA" id="ARBA00023219"/>
    </source>
</evidence>
<keyword evidence="1" id="KW-1188">Viral release from host cell</keyword>
<keyword evidence="5" id="KW-1185">Reference proteome</keyword>
<evidence type="ECO:0000256" key="1">
    <source>
        <dbReference type="ARBA" id="ARBA00022612"/>
    </source>
</evidence>
<name>A0A1X6ZYE7_9RHOB</name>
<dbReference type="Gene3D" id="1.10.10.1400">
    <property type="entry name" value="Terminase, small subunit, N-terminal DNA-binding domain, HTH motif"/>
    <property type="match status" value="1"/>
</dbReference>
<accession>A0A1X6ZYE7</accession>
<dbReference type="InterPro" id="IPR005335">
    <property type="entry name" value="Terminase_ssu"/>
</dbReference>
<organism evidence="4 5">
    <name type="scientific">Roseovarius halotolerans</name>
    <dbReference type="NCBI Taxonomy" id="505353"/>
    <lineage>
        <taxon>Bacteria</taxon>
        <taxon>Pseudomonadati</taxon>
        <taxon>Pseudomonadota</taxon>
        <taxon>Alphaproteobacteria</taxon>
        <taxon>Rhodobacterales</taxon>
        <taxon>Roseobacteraceae</taxon>
        <taxon>Roseovarius</taxon>
    </lineage>
</organism>
<dbReference type="GO" id="GO:0051276">
    <property type="term" value="P:chromosome organization"/>
    <property type="evidence" value="ECO:0007669"/>
    <property type="project" value="InterPro"/>
</dbReference>
<dbReference type="RefSeq" id="WP_085819202.1">
    <property type="nucleotide sequence ID" value="NZ_FWFU01000006.1"/>
</dbReference>
<dbReference type="InterPro" id="IPR038713">
    <property type="entry name" value="Terminase_Gp1_N_sf"/>
</dbReference>
<dbReference type="EMBL" id="FWFU01000006">
    <property type="protein sequence ID" value="SLN64857.1"/>
    <property type="molecule type" value="Genomic_DNA"/>
</dbReference>
<dbReference type="PANTHER" id="PTHR41328">
    <property type="entry name" value="TERMINASE SMALL SUBUNIT-RELATED"/>
    <property type="match status" value="1"/>
</dbReference>
<dbReference type="AlphaFoldDB" id="A0A1X6ZYE7"/>
<gene>
    <name evidence="4" type="ORF">ROH8110_03644</name>
</gene>
<dbReference type="Pfam" id="PF03592">
    <property type="entry name" value="Terminase_2"/>
    <property type="match status" value="1"/>
</dbReference>
<dbReference type="InterPro" id="IPR052404">
    <property type="entry name" value="SPP1-like_terminase"/>
</dbReference>
<reference evidence="4 5" key="1">
    <citation type="submission" date="2017-03" db="EMBL/GenBank/DDBJ databases">
        <authorList>
            <person name="Afonso C.L."/>
            <person name="Miller P.J."/>
            <person name="Scott M.A."/>
            <person name="Spackman E."/>
            <person name="Goraichik I."/>
            <person name="Dimitrov K.M."/>
            <person name="Suarez D.L."/>
            <person name="Swayne D.E."/>
        </authorList>
    </citation>
    <scope>NUCLEOTIDE SEQUENCE [LARGE SCALE GENOMIC DNA]</scope>
    <source>
        <strain evidence="4 5">CECT 8110</strain>
    </source>
</reference>
<evidence type="ECO:0000313" key="4">
    <source>
        <dbReference type="EMBL" id="SLN64857.1"/>
    </source>
</evidence>
<evidence type="ECO:0000256" key="3">
    <source>
        <dbReference type="SAM" id="MobiDB-lite"/>
    </source>
</evidence>
<dbReference type="Proteomes" id="UP000193207">
    <property type="component" value="Unassembled WGS sequence"/>
</dbReference>
<feature type="region of interest" description="Disordered" evidence="3">
    <location>
        <begin position="1"/>
        <end position="34"/>
    </location>
</feature>
<protein>
    <submittedName>
        <fullName evidence="4">Terminase small subunit</fullName>
    </submittedName>
</protein>